<keyword evidence="2" id="KW-1185">Reference proteome</keyword>
<reference evidence="1" key="1">
    <citation type="submission" date="2024-03" db="EMBL/GenBank/DDBJ databases">
        <title>Novel Streptomyces species of biotechnological and ecological value are a feature of Machair soil.</title>
        <authorList>
            <person name="Prole J.R."/>
            <person name="Goodfellow M."/>
            <person name="Allenby N."/>
            <person name="Ward A.C."/>
        </authorList>
    </citation>
    <scope>NUCLEOTIDE SEQUENCE</scope>
    <source>
        <strain evidence="1">MS2.AVA.5</strain>
    </source>
</reference>
<dbReference type="Proteomes" id="UP001377168">
    <property type="component" value="Unassembled WGS sequence"/>
</dbReference>
<protein>
    <submittedName>
        <fullName evidence="1">ATP-binding protein</fullName>
    </submittedName>
</protein>
<proteinExistence type="predicted"/>
<evidence type="ECO:0000313" key="2">
    <source>
        <dbReference type="Proteomes" id="UP001377168"/>
    </source>
</evidence>
<gene>
    <name evidence="1" type="ORF">WKI67_03150</name>
</gene>
<keyword evidence="1" id="KW-0067">ATP-binding</keyword>
<comment type="caution">
    <text evidence="1">The sequence shown here is derived from an EMBL/GenBank/DDBJ whole genome shotgun (WGS) entry which is preliminary data.</text>
</comment>
<evidence type="ECO:0000313" key="1">
    <source>
        <dbReference type="EMBL" id="MEJ8632434.1"/>
    </source>
</evidence>
<sequence>MVAELPHSEPGLYLCHRDRGFVAHMIAGQSNLSRVRSLTASVLLSYGAATETVAAAQLVLSELVSNAVRAGGDDVPLAVEVYASDAGVAVNVHDPVRELLPQFGESAMDSDEAVSGRGLHLLALLCSDFSVATSGIGKQVRCLLAPR</sequence>
<dbReference type="EMBL" id="JBBKAJ010000018">
    <property type="protein sequence ID" value="MEJ8632434.1"/>
    <property type="molecule type" value="Genomic_DNA"/>
</dbReference>
<keyword evidence="1" id="KW-0547">Nucleotide-binding</keyword>
<accession>A0ACC6PM22</accession>
<name>A0ACC6PM22_9ACTN</name>
<organism evidence="1 2">
    <name type="scientific">Streptomyces achmelvichensis</name>
    <dbReference type="NCBI Taxonomy" id="3134111"/>
    <lineage>
        <taxon>Bacteria</taxon>
        <taxon>Bacillati</taxon>
        <taxon>Actinomycetota</taxon>
        <taxon>Actinomycetes</taxon>
        <taxon>Kitasatosporales</taxon>
        <taxon>Streptomycetaceae</taxon>
        <taxon>Streptomyces</taxon>
    </lineage>
</organism>